<protein>
    <submittedName>
        <fullName evidence="1">P-loop domain-containing protein</fullName>
    </submittedName>
</protein>
<evidence type="ECO:0000313" key="1">
    <source>
        <dbReference type="EMBL" id="QTA82765.1"/>
    </source>
</evidence>
<dbReference type="Proteomes" id="UP000663720">
    <property type="component" value="Chromosome"/>
</dbReference>
<dbReference type="KEGG" id="dli:dnl_51480"/>
<dbReference type="SUPFAM" id="SSF52540">
    <property type="entry name" value="P-loop containing nucleoside triphosphate hydrolases"/>
    <property type="match status" value="1"/>
</dbReference>
<organism evidence="1 2">
    <name type="scientific">Desulfonema limicola</name>
    <dbReference type="NCBI Taxonomy" id="45656"/>
    <lineage>
        <taxon>Bacteria</taxon>
        <taxon>Pseudomonadati</taxon>
        <taxon>Thermodesulfobacteriota</taxon>
        <taxon>Desulfobacteria</taxon>
        <taxon>Desulfobacterales</taxon>
        <taxon>Desulfococcaceae</taxon>
        <taxon>Desulfonema</taxon>
    </lineage>
</organism>
<evidence type="ECO:0000313" key="2">
    <source>
        <dbReference type="Proteomes" id="UP000663720"/>
    </source>
</evidence>
<name>A0A975BCP7_9BACT</name>
<dbReference type="InterPro" id="IPR027417">
    <property type="entry name" value="P-loop_NTPase"/>
</dbReference>
<reference evidence="1" key="1">
    <citation type="journal article" date="2021" name="Microb. Physiol.">
        <title>Proteogenomic Insights into the Physiology of Marine, Sulfate-Reducing, Filamentous Desulfonema limicola and Desulfonema magnum.</title>
        <authorList>
            <person name="Schnaars V."/>
            <person name="Wohlbrand L."/>
            <person name="Scheve S."/>
            <person name="Hinrichs C."/>
            <person name="Reinhardt R."/>
            <person name="Rabus R."/>
        </authorList>
    </citation>
    <scope>NUCLEOTIDE SEQUENCE</scope>
    <source>
        <strain evidence="1">5ac10</strain>
    </source>
</reference>
<dbReference type="NCBIfam" id="NF041815">
    <property type="entry name" value="Avs4"/>
    <property type="match status" value="1"/>
</dbReference>
<proteinExistence type="predicted"/>
<keyword evidence="2" id="KW-1185">Reference proteome</keyword>
<gene>
    <name evidence="1" type="ORF">dnl_51480</name>
</gene>
<dbReference type="RefSeq" id="WP_207688654.1">
    <property type="nucleotide sequence ID" value="NZ_CP061799.1"/>
</dbReference>
<accession>A0A975BCP7</accession>
<dbReference type="EMBL" id="CP061799">
    <property type="protein sequence ID" value="QTA82765.1"/>
    <property type="molecule type" value="Genomic_DNA"/>
</dbReference>
<sequence>MIKPNWDIFKVKFSENPQSNFEWFCYLLFCKEFNKPYGIFRYKNQSAIETNPVKTGNDEIGWQAKFYDTPLSSHKTDLLNTIKKAKRDYPNLTKLVIYTNSEWGQYKGKDPKGLIEIEGKAKTLNIILDWRVASFFESEFVSVKNDIIAKHFFTLEKSIFDLSEEQKKHTQNILYEIRTSISFNNISFEIDRNSQLEKLKDKSQQISILSGIGGVGKTVLVKKLYEQLKDEIPFFVFKAVEFELRNINDLFTDFTFYDFARAYKDIKNKIIVIDSSEKLLDLKNSDPFKEFLKILIEDKWEIIFTTRENYLEDLNYQFFEIYNIAPQNIRINNLELKELFTISDQYLFSLPKDEKLVELIRNPFYLNEYLKFYTDREELKYSEFKNKLWNRNIKKAKPERERCFLQIAFERASTGQFFISPDCESNILDNELVEDGIVGYEATGYFITHDIYEEWALEKIIEKEFIKKTENEDFFDKIGESLPVRRCFRNWLSEKLLLEDSDIKEFIETAIENKQVKPFWKDEIFVSVLLSDYSEIFFDIFKVQLLDNNQKLLKKLTFILRIACKEVDDNFFKQLGFKTLNIFTLKYVLTKPKGRGWESLIKFVYENIKAIGIKNINFIFPVIYDWNSKVNQGETTKLSSLIALQYYQWIINDNSHFSRDDAKNNLLETIIYGSSEIKDELKYVFEAILKHGWKNHRDPYYDLSKFILTKLEGTPVSRILPEYVLKLADLFWTYQPKSEHSYYSPGREIEQYFGLDTNQFDCFPSSAFQTPIYYLLQSSLQKTIDFILNFTNRSVRNYVVSGFDNPVQEIEVFFENGDVKKQYISHCLWNLYRGTSSPVSPYLLQSIHMALEKYFLEQGKNADSKVLESWLLYLLKNSESASISSVVTSIVLAYPEKTFNIAKILFRTKEFINHDTSRLISDKQAESLYSIGYGLNYKKDIHADERIKTCEDEHRKWTLEHQFLKYQLSKNMDTSDKEFSSRQNDLWEILDNYYQELPSESEQSEWDKTWRLYLARMDRRKMDITAEKTEQGLAIQFNPEIAPELEKYREKTIAKSTESWKYSSLKIWSEYKFIRDEKYKQYEQYEDNPNLALNEVKEILSKLNKISAPERYKFQLSEDEYFFTFNQSIPAYVCSVLVRDHFNELSKEEKELCKDIIIEVALSSLDPNYQYQIFDGVQPSISLLPALLNNFPEENEKIKIILLLTLFNEYPVVGMFANESFNIYPITAIHALWKDNFDDAQSLLFGYLLLKPRYDAFRKSIREQYNKVQSMEKFCDDNNEALQDVIENNLTLSSLKEIDKLSLHTLNTAFKIIPFKTDNEDHKIIVKIIISAFVLKILSDDRYGKIDYKIKHDFLKTYAYFVLNLPKNEIQDYLNPFLDNFNLSESIADLFQEIILAEDILNTYDNFWTVWELFKEKVIELCKKGDDYWNVKEIVKSYLFAGFPWKETAKDWHSLKDKNKRFFKEISEKIGHCPSAIYSISKLLNDIGTPYMDDGVIWISYILDKNQDYIDKKLEENTIYYMENFIRKYIYKNREKIKRTRSSKDKVLIILNFLIDKGSAVGYMLRESIV</sequence>
<dbReference type="Gene3D" id="3.40.50.300">
    <property type="entry name" value="P-loop containing nucleotide triphosphate hydrolases"/>
    <property type="match status" value="1"/>
</dbReference>